<dbReference type="EMBL" id="MCFD01000005">
    <property type="protein sequence ID" value="ORX70845.1"/>
    <property type="molecule type" value="Genomic_DNA"/>
</dbReference>
<dbReference type="OrthoDB" id="10511090at2759"/>
<protein>
    <submittedName>
        <fullName evidence="2">Uncharacterized protein</fullName>
    </submittedName>
</protein>
<feature type="region of interest" description="Disordered" evidence="1">
    <location>
        <begin position="396"/>
        <end position="419"/>
    </location>
</feature>
<feature type="region of interest" description="Disordered" evidence="1">
    <location>
        <begin position="242"/>
        <end position="276"/>
    </location>
</feature>
<organism evidence="2 3">
    <name type="scientific">Linderina pennispora</name>
    <dbReference type="NCBI Taxonomy" id="61395"/>
    <lineage>
        <taxon>Eukaryota</taxon>
        <taxon>Fungi</taxon>
        <taxon>Fungi incertae sedis</taxon>
        <taxon>Zoopagomycota</taxon>
        <taxon>Kickxellomycotina</taxon>
        <taxon>Kickxellomycetes</taxon>
        <taxon>Kickxellales</taxon>
        <taxon>Kickxellaceae</taxon>
        <taxon>Linderina</taxon>
    </lineage>
</organism>
<feature type="region of interest" description="Disordered" evidence="1">
    <location>
        <begin position="77"/>
        <end position="96"/>
    </location>
</feature>
<sequence>MALQTSAHSRSASQYSGMASEPYASERAADDATQDLWMATLAHVESDGSYAEVRHGSAAARESWAMATPELSEAVHEFPQPRGSCDGSGSVAHRRPQQTAQQYKRNGSFSMALLQSHMSASFSEEEADQEEVEYLFDDQPGASPIATPTVAWQQISQGNGAEDGMQGIRRGSVLATTISAPVSMRLPENDAYAYGNNARRGQGGVLSVYDPVTAVRGARTGTRKHSRSLLVLPTTAWHTTAVHQPRAHAAARTNDTANSADNAVGSGGGSARGSSLFMSRRSSPLLSRASSTGAGLLENIRRLSGYTSNGSGNGQRKSIEIRHLTPSPAPSSQSHSSGYDSHSDSWCGSGGSGAIPGSTAYQEGSGRGRIDSPVMRPKVEHLASVAVPPVSETATISSGFARHRNNRPPLARTAADNTT</sequence>
<accession>A0A1Y1WBV0</accession>
<name>A0A1Y1WBV0_9FUNG</name>
<gene>
    <name evidence="2" type="ORF">DL89DRAFT_141316</name>
</gene>
<reference evidence="2 3" key="1">
    <citation type="submission" date="2016-07" db="EMBL/GenBank/DDBJ databases">
        <title>Pervasive Adenine N6-methylation of Active Genes in Fungi.</title>
        <authorList>
            <consortium name="DOE Joint Genome Institute"/>
            <person name="Mondo S.J."/>
            <person name="Dannebaum R.O."/>
            <person name="Kuo R.C."/>
            <person name="Labutti K."/>
            <person name="Haridas S."/>
            <person name="Kuo A."/>
            <person name="Salamov A."/>
            <person name="Ahrendt S.R."/>
            <person name="Lipzen A."/>
            <person name="Sullivan W."/>
            <person name="Andreopoulos W.B."/>
            <person name="Clum A."/>
            <person name="Lindquist E."/>
            <person name="Daum C."/>
            <person name="Ramamoorthy G.K."/>
            <person name="Gryganskyi A."/>
            <person name="Culley D."/>
            <person name="Magnuson J.K."/>
            <person name="James T.Y."/>
            <person name="O'Malley M.A."/>
            <person name="Stajich J.E."/>
            <person name="Spatafora J.W."/>
            <person name="Visel A."/>
            <person name="Grigoriev I.V."/>
        </authorList>
    </citation>
    <scope>NUCLEOTIDE SEQUENCE [LARGE SCALE GENOMIC DNA]</scope>
    <source>
        <strain evidence="2 3">ATCC 12442</strain>
    </source>
</reference>
<proteinExistence type="predicted"/>
<evidence type="ECO:0000313" key="2">
    <source>
        <dbReference type="EMBL" id="ORX70845.1"/>
    </source>
</evidence>
<keyword evidence="3" id="KW-1185">Reference proteome</keyword>
<dbReference type="AlphaFoldDB" id="A0A1Y1WBV0"/>
<evidence type="ECO:0000313" key="3">
    <source>
        <dbReference type="Proteomes" id="UP000193922"/>
    </source>
</evidence>
<feature type="compositionally biased region" description="Polar residues" evidence="1">
    <location>
        <begin position="1"/>
        <end position="17"/>
    </location>
</feature>
<dbReference type="RefSeq" id="XP_040744424.1">
    <property type="nucleotide sequence ID" value="XM_040883443.1"/>
</dbReference>
<dbReference type="GeneID" id="63800091"/>
<feature type="compositionally biased region" description="Low complexity" evidence="1">
    <location>
        <begin position="330"/>
        <end position="340"/>
    </location>
</feature>
<evidence type="ECO:0000256" key="1">
    <source>
        <dbReference type="SAM" id="MobiDB-lite"/>
    </source>
</evidence>
<dbReference type="Proteomes" id="UP000193922">
    <property type="component" value="Unassembled WGS sequence"/>
</dbReference>
<comment type="caution">
    <text evidence="2">The sequence shown here is derived from an EMBL/GenBank/DDBJ whole genome shotgun (WGS) entry which is preliminary data.</text>
</comment>
<feature type="region of interest" description="Disordered" evidence="1">
    <location>
        <begin position="1"/>
        <end position="29"/>
    </location>
</feature>
<feature type="region of interest" description="Disordered" evidence="1">
    <location>
        <begin position="324"/>
        <end position="351"/>
    </location>
</feature>